<gene>
    <name evidence="1" type="ORF">VCUG_00537</name>
</gene>
<evidence type="ECO:0000313" key="1">
    <source>
        <dbReference type="EMBL" id="ELA47954.1"/>
    </source>
</evidence>
<accession>L2GWF6</accession>
<dbReference type="OMA" id="YSIKLHA"/>
<dbReference type="GeneID" id="19878424"/>
<reference evidence="2" key="1">
    <citation type="submission" date="2011-03" db="EMBL/GenBank/DDBJ databases">
        <title>The genome sequence of Vavraia culicis strain floridensis.</title>
        <authorList>
            <consortium name="The Broad Institute Genome Sequencing Platform"/>
            <person name="Cuomo C."/>
            <person name="Becnel J."/>
            <person name="Sanscrainte N."/>
            <person name="Young S.K."/>
            <person name="Zeng Q."/>
            <person name="Gargeya S."/>
            <person name="Fitzgerald M."/>
            <person name="Haas B."/>
            <person name="Abouelleil A."/>
            <person name="Alvarado L."/>
            <person name="Arachchi H.M."/>
            <person name="Berlin A."/>
            <person name="Chapman S.B."/>
            <person name="Gearin G."/>
            <person name="Goldberg J."/>
            <person name="Griggs A."/>
            <person name="Gujja S."/>
            <person name="Hansen M."/>
            <person name="Heiman D."/>
            <person name="Howarth C."/>
            <person name="Larimer J."/>
            <person name="Lui A."/>
            <person name="MacDonald P.J.P."/>
            <person name="McCowen C."/>
            <person name="Montmayeur A."/>
            <person name="Murphy C."/>
            <person name="Neiman D."/>
            <person name="Pearson M."/>
            <person name="Priest M."/>
            <person name="Roberts A."/>
            <person name="Saif S."/>
            <person name="Shea T."/>
            <person name="Sisk P."/>
            <person name="Stolte C."/>
            <person name="Sykes S."/>
            <person name="Wortman J."/>
            <person name="Nusbaum C."/>
            <person name="Birren B."/>
        </authorList>
    </citation>
    <scope>NUCLEOTIDE SEQUENCE [LARGE SCALE GENOMIC DNA]</scope>
    <source>
        <strain evidence="2">floridensis</strain>
    </source>
</reference>
<dbReference type="EMBL" id="GL877409">
    <property type="protein sequence ID" value="ELA47954.1"/>
    <property type="molecule type" value="Genomic_DNA"/>
</dbReference>
<dbReference type="Proteomes" id="UP000011081">
    <property type="component" value="Unassembled WGS sequence"/>
</dbReference>
<proteinExistence type="predicted"/>
<sequence>MLTLLFVLHQAYAREGYNQDKVSNYELRANNYGINVKNKMQMHSYKTQNASTIESISDTSTGYSIKLHARKSELDFRVEGNSLFITFSKENEHMEISNQMRIDVTNNNLQNFYAKEIHEDNDTYTVVNLVFEKPDGAELEISKNYSEEADYED</sequence>
<dbReference type="RefSeq" id="XP_008073557.1">
    <property type="nucleotide sequence ID" value="XM_008075366.1"/>
</dbReference>
<name>L2GWF6_VAVCU</name>
<protein>
    <submittedName>
        <fullName evidence="1">Uncharacterized protein</fullName>
    </submittedName>
</protein>
<dbReference type="HOGENOM" id="CLU_1714607_0_0_1"/>
<dbReference type="InParanoid" id="L2GWF6"/>
<dbReference type="AlphaFoldDB" id="L2GWF6"/>
<dbReference type="VEuPathDB" id="MicrosporidiaDB:VCUG_00537"/>
<evidence type="ECO:0000313" key="2">
    <source>
        <dbReference type="Proteomes" id="UP000011081"/>
    </source>
</evidence>
<organism evidence="1 2">
    <name type="scientific">Vavraia culicis (isolate floridensis)</name>
    <name type="common">Microsporidian parasite</name>
    <dbReference type="NCBI Taxonomy" id="948595"/>
    <lineage>
        <taxon>Eukaryota</taxon>
        <taxon>Fungi</taxon>
        <taxon>Fungi incertae sedis</taxon>
        <taxon>Microsporidia</taxon>
        <taxon>Pleistophoridae</taxon>
        <taxon>Vavraia</taxon>
    </lineage>
</organism>
<dbReference type="OrthoDB" id="10301031at2759"/>
<keyword evidence="2" id="KW-1185">Reference proteome</keyword>